<evidence type="ECO:0000256" key="3">
    <source>
        <dbReference type="ARBA" id="ARBA00022679"/>
    </source>
</evidence>
<evidence type="ECO:0000256" key="5">
    <source>
        <dbReference type="ARBA" id="ARBA00022741"/>
    </source>
</evidence>
<evidence type="ECO:0000259" key="13">
    <source>
        <dbReference type="Pfam" id="PF20259"/>
    </source>
</evidence>
<accession>A0A0K2JIH3</accession>
<dbReference type="RefSeq" id="WP_053391157.1">
    <property type="nucleotide sequence ID" value="NZ_CP010899.1"/>
</dbReference>
<dbReference type="FunFam" id="2.40.30.10:FF:000023">
    <property type="entry name" value="tRNA-specific 2-thiouridylase MnmA"/>
    <property type="match status" value="1"/>
</dbReference>
<dbReference type="Gene3D" id="2.40.30.10">
    <property type="entry name" value="Translation factors"/>
    <property type="match status" value="1"/>
</dbReference>
<dbReference type="GO" id="GO:0002143">
    <property type="term" value="P:tRNA wobble position uridine thiolation"/>
    <property type="evidence" value="ECO:0007669"/>
    <property type="project" value="TreeGrafter"/>
</dbReference>
<keyword evidence="4 11" id="KW-0819">tRNA processing</keyword>
<dbReference type="CDD" id="cd01998">
    <property type="entry name" value="MnmA_TRMU-like"/>
    <property type="match status" value="1"/>
</dbReference>
<comment type="subcellular location">
    <subcellularLocation>
        <location evidence="11">Cytoplasm</location>
    </subcellularLocation>
</comment>
<dbReference type="GO" id="GO:0005524">
    <property type="term" value="F:ATP binding"/>
    <property type="evidence" value="ECO:0007669"/>
    <property type="project" value="UniProtKB-KW"/>
</dbReference>
<keyword evidence="7 11" id="KW-0694">RNA-binding</keyword>
<name>A0A0K2JIH3_SPIKU</name>
<feature type="binding site" evidence="11">
    <location>
        <position position="133"/>
    </location>
    <ligand>
        <name>ATP</name>
        <dbReference type="ChEBI" id="CHEBI:30616"/>
    </ligand>
</feature>
<dbReference type="OrthoDB" id="9800696at2"/>
<dbReference type="AlphaFoldDB" id="A0A0K2JIH3"/>
<feature type="region of interest" description="Interaction with tRNA" evidence="11">
    <location>
        <begin position="315"/>
        <end position="316"/>
    </location>
</feature>
<gene>
    <name evidence="11 14" type="primary">mnmA</name>
    <name evidence="14" type="ORF">SKUN_001145</name>
</gene>
<evidence type="ECO:0000256" key="11">
    <source>
        <dbReference type="HAMAP-Rule" id="MF_00144"/>
    </source>
</evidence>
<feature type="region of interest" description="Interaction with tRNA" evidence="11">
    <location>
        <begin position="157"/>
        <end position="159"/>
    </location>
</feature>
<evidence type="ECO:0000256" key="1">
    <source>
        <dbReference type="ARBA" id="ARBA00022490"/>
    </source>
</evidence>
<dbReference type="InterPro" id="IPR004506">
    <property type="entry name" value="MnmA-like"/>
</dbReference>
<keyword evidence="6 11" id="KW-0067">ATP-binding</keyword>
<dbReference type="InterPro" id="IPR046884">
    <property type="entry name" value="MnmA-like_central"/>
</dbReference>
<evidence type="ECO:0000313" key="15">
    <source>
        <dbReference type="Proteomes" id="UP000062963"/>
    </source>
</evidence>
<dbReference type="InterPro" id="IPR023382">
    <property type="entry name" value="MnmA-like_central_sf"/>
</dbReference>
<dbReference type="KEGG" id="skn:SKUN_001145"/>
<organism evidence="14 15">
    <name type="scientific">Spiroplasma kunkelii CR2-3x</name>
    <dbReference type="NCBI Taxonomy" id="273035"/>
    <lineage>
        <taxon>Bacteria</taxon>
        <taxon>Bacillati</taxon>
        <taxon>Mycoplasmatota</taxon>
        <taxon>Mollicutes</taxon>
        <taxon>Entomoplasmatales</taxon>
        <taxon>Spiroplasmataceae</taxon>
        <taxon>Spiroplasma</taxon>
    </lineage>
</organism>
<dbReference type="EMBL" id="CP010899">
    <property type="protein sequence ID" value="ALA98031.1"/>
    <property type="molecule type" value="Genomic_DNA"/>
</dbReference>
<keyword evidence="5 11" id="KW-0547">Nucleotide-binding</keyword>
<evidence type="ECO:0000313" key="14">
    <source>
        <dbReference type="EMBL" id="ALA98031.1"/>
    </source>
</evidence>
<feature type="site" description="Interaction with tRNA" evidence="11">
    <location>
        <position position="134"/>
    </location>
</feature>
<dbReference type="NCBIfam" id="TIGR00420">
    <property type="entry name" value="trmU"/>
    <property type="match status" value="1"/>
</dbReference>
<dbReference type="GO" id="GO:0005737">
    <property type="term" value="C:cytoplasm"/>
    <property type="evidence" value="ECO:0007669"/>
    <property type="project" value="UniProtKB-SubCell"/>
</dbReference>
<sequence length="377" mass="43531">MKKVVVGLSGGVDSSVSLYLLQQAGYDVEGLFMRNWDSQLNNDILGNKTINNVICPQELDYNDAVNVSKTLQVPLHRVDFIKEYWEYVFKHFINEYKKGRTPNPDILCNKYIKFDYFLNYAINNYHADFIAMGHYAQIRFNEKLQEYQLLRGIDRDKDQTYFLSQLNQGQLSKTFFPLGNLTKKEVREIASAQNLSTANKKDSTGICFIGERDFKNFLQNYIPNQNGNIVDIERKEVVGHHNGVIYYTIGQRRGLNLGGMNEPYFVAGKNVENNILYVAKSSEEKWLYSTSCIITDVNWIHTLHEKEFNCTAKFRYRQKDIPVKVTVLSDNKCLVQFATKVKEITPGQAAVFYDDEVCLGGGVINDVYLDNQKLWYL</sequence>
<dbReference type="STRING" id="273035.SKUN_001145"/>
<comment type="function">
    <text evidence="10 11">Catalyzes the 2-thiolation of uridine at the wobble position (U34) of tRNA, leading to the formation of s(2)U34.</text>
</comment>
<dbReference type="PATRIC" id="fig|273035.7.peg.1412"/>
<dbReference type="Gene3D" id="2.30.30.280">
    <property type="entry name" value="Adenine nucleotide alpha hydrolases-like domains"/>
    <property type="match status" value="1"/>
</dbReference>
<keyword evidence="2 11" id="KW-0820">tRNA-binding</keyword>
<evidence type="ECO:0000256" key="4">
    <source>
        <dbReference type="ARBA" id="ARBA00022694"/>
    </source>
</evidence>
<feature type="site" description="Interaction with tRNA" evidence="11">
    <location>
        <position position="348"/>
    </location>
</feature>
<dbReference type="FunFam" id="2.30.30.280:FF:000001">
    <property type="entry name" value="tRNA-specific 2-thiouridylase MnmA"/>
    <property type="match status" value="1"/>
</dbReference>
<comment type="caution">
    <text evidence="11">Lacks conserved residue(s) required for the propagation of feature annotation.</text>
</comment>
<dbReference type="FunFam" id="3.40.50.620:FF:000115">
    <property type="entry name" value="tRNA-specific 2-thiouridylase MnmA"/>
    <property type="match status" value="1"/>
</dbReference>
<dbReference type="PANTHER" id="PTHR11933:SF5">
    <property type="entry name" value="MITOCHONDRIAL TRNA-SPECIFIC 2-THIOURIDYLASE 1"/>
    <property type="match status" value="1"/>
</dbReference>
<dbReference type="NCBIfam" id="NF001138">
    <property type="entry name" value="PRK00143.1"/>
    <property type="match status" value="1"/>
</dbReference>
<feature type="binding site" evidence="11">
    <location>
        <begin position="7"/>
        <end position="14"/>
    </location>
    <ligand>
        <name>ATP</name>
        <dbReference type="ChEBI" id="CHEBI:30616"/>
    </ligand>
</feature>
<evidence type="ECO:0000256" key="10">
    <source>
        <dbReference type="ARBA" id="ARBA00056575"/>
    </source>
</evidence>
<proteinExistence type="inferred from homology"/>
<feature type="domain" description="tRNA-specific 2-thiouridylase MnmA-like central" evidence="13">
    <location>
        <begin position="215"/>
        <end position="280"/>
    </location>
</feature>
<dbReference type="Pfam" id="PF20258">
    <property type="entry name" value="tRNA_Me_trans_C"/>
    <property type="match status" value="1"/>
</dbReference>
<keyword evidence="3 11" id="KW-0808">Transferase</keyword>
<keyword evidence="1 11" id="KW-0963">Cytoplasm</keyword>
<evidence type="ECO:0000256" key="8">
    <source>
        <dbReference type="ARBA" id="ARBA00023157"/>
    </source>
</evidence>
<reference evidence="14 15" key="1">
    <citation type="journal article" date="2015" name="Genome Announc.">
        <title>Complete Genome Sequence of Spiroplasma kunkelii Strain CR2-3x, Causal Agent of Corn Stunt Disease in Zea mays L.</title>
        <authorList>
            <person name="Davis R.E."/>
            <person name="Shao J."/>
            <person name="Dally E.L."/>
            <person name="Zhao Y."/>
            <person name="Gasparich G.E."/>
            <person name="Gaynor B.J."/>
            <person name="Athey J.C."/>
            <person name="Harrison N.A."/>
            <person name="Donofrio N."/>
        </authorList>
    </citation>
    <scope>NUCLEOTIDE SEQUENCE [LARGE SCALE GENOMIC DNA]</scope>
    <source>
        <strain evidence="14 15">CR2-3x</strain>
    </source>
</reference>
<feature type="domain" description="tRNA-specific 2-thiouridylase MnmA-like C-terminal" evidence="12">
    <location>
        <begin position="290"/>
        <end position="364"/>
    </location>
</feature>
<dbReference type="SUPFAM" id="SSF52402">
    <property type="entry name" value="Adenine nucleotide alpha hydrolases-like"/>
    <property type="match status" value="1"/>
</dbReference>
<keyword evidence="8" id="KW-1015">Disulfide bond</keyword>
<dbReference type="PANTHER" id="PTHR11933">
    <property type="entry name" value="TRNA 5-METHYLAMINOMETHYL-2-THIOURIDYLATE -METHYLTRANSFERASE"/>
    <property type="match status" value="1"/>
</dbReference>
<feature type="binding site" evidence="11">
    <location>
        <position position="33"/>
    </location>
    <ligand>
        <name>ATP</name>
        <dbReference type="ChEBI" id="CHEBI:30616"/>
    </ligand>
</feature>
<evidence type="ECO:0000259" key="12">
    <source>
        <dbReference type="Pfam" id="PF20258"/>
    </source>
</evidence>
<evidence type="ECO:0000256" key="6">
    <source>
        <dbReference type="ARBA" id="ARBA00022840"/>
    </source>
</evidence>
<dbReference type="InterPro" id="IPR046885">
    <property type="entry name" value="MnmA-like_C"/>
</dbReference>
<evidence type="ECO:0000256" key="7">
    <source>
        <dbReference type="ARBA" id="ARBA00022884"/>
    </source>
</evidence>
<dbReference type="HAMAP" id="MF_00144">
    <property type="entry name" value="tRNA_thiouridyl_MnmA"/>
    <property type="match status" value="1"/>
</dbReference>
<dbReference type="GO" id="GO:0103016">
    <property type="term" value="F:tRNA-uridine 2-sulfurtransferase activity"/>
    <property type="evidence" value="ECO:0007669"/>
    <property type="project" value="UniProtKB-EC"/>
</dbReference>
<dbReference type="Pfam" id="PF03054">
    <property type="entry name" value="tRNA_Me_trans"/>
    <property type="match status" value="1"/>
</dbReference>
<evidence type="ECO:0000256" key="2">
    <source>
        <dbReference type="ARBA" id="ARBA00022555"/>
    </source>
</evidence>
<evidence type="ECO:0000256" key="9">
    <source>
        <dbReference type="ARBA" id="ARBA00051542"/>
    </source>
</evidence>
<comment type="similarity">
    <text evidence="11">Belongs to the MnmA/TRMU family.</text>
</comment>
<dbReference type="Pfam" id="PF20259">
    <property type="entry name" value="tRNA_Me_trans_M"/>
    <property type="match status" value="1"/>
</dbReference>
<feature type="active site" description="Nucleophile" evidence="11">
    <location>
        <position position="108"/>
    </location>
</feature>
<dbReference type="Proteomes" id="UP000062963">
    <property type="component" value="Chromosome"/>
</dbReference>
<keyword evidence="15" id="KW-1185">Reference proteome</keyword>
<dbReference type="GO" id="GO:0000049">
    <property type="term" value="F:tRNA binding"/>
    <property type="evidence" value="ECO:0007669"/>
    <property type="project" value="UniProtKB-KW"/>
</dbReference>
<feature type="region of interest" description="Interaction with target base in tRNA" evidence="11">
    <location>
        <begin position="103"/>
        <end position="105"/>
    </location>
</feature>
<dbReference type="Gene3D" id="3.40.50.620">
    <property type="entry name" value="HUPs"/>
    <property type="match status" value="1"/>
</dbReference>
<dbReference type="InterPro" id="IPR014729">
    <property type="entry name" value="Rossmann-like_a/b/a_fold"/>
</dbReference>
<comment type="catalytic activity">
    <reaction evidence="9 11">
        <text>S-sulfanyl-L-cysteinyl-[protein] + uridine(34) in tRNA + AH2 + ATP = 2-thiouridine(34) in tRNA + L-cysteinyl-[protein] + A + AMP + diphosphate + H(+)</text>
        <dbReference type="Rhea" id="RHEA:47032"/>
        <dbReference type="Rhea" id="RHEA-COMP:10131"/>
        <dbReference type="Rhea" id="RHEA-COMP:11726"/>
        <dbReference type="Rhea" id="RHEA-COMP:11727"/>
        <dbReference type="Rhea" id="RHEA-COMP:11728"/>
        <dbReference type="ChEBI" id="CHEBI:13193"/>
        <dbReference type="ChEBI" id="CHEBI:15378"/>
        <dbReference type="ChEBI" id="CHEBI:17499"/>
        <dbReference type="ChEBI" id="CHEBI:29950"/>
        <dbReference type="ChEBI" id="CHEBI:30616"/>
        <dbReference type="ChEBI" id="CHEBI:33019"/>
        <dbReference type="ChEBI" id="CHEBI:61963"/>
        <dbReference type="ChEBI" id="CHEBI:65315"/>
        <dbReference type="ChEBI" id="CHEBI:87170"/>
        <dbReference type="ChEBI" id="CHEBI:456215"/>
        <dbReference type="EC" id="2.8.1.13"/>
    </reaction>
</comment>
<protein>
    <recommendedName>
        <fullName evidence="11">tRNA-specific 2-thiouridylase MnmA</fullName>
        <ecNumber evidence="11">2.8.1.13</ecNumber>
    </recommendedName>
</protein>
<feature type="active site" description="Cysteine persulfide intermediate" evidence="11">
    <location>
        <position position="207"/>
    </location>
</feature>
<dbReference type="EC" id="2.8.1.13" evidence="11"/>